<sequence>MSSGLFYVEAGYIQCESKPASPFILAEVRCYKRSAAG</sequence>
<protein>
    <submittedName>
        <fullName evidence="1">Uncharacterized protein</fullName>
    </submittedName>
</protein>
<accession>A0ABS4FLK6</accession>
<dbReference type="Proteomes" id="UP000706926">
    <property type="component" value="Unassembled WGS sequence"/>
</dbReference>
<reference evidence="1 2" key="1">
    <citation type="submission" date="2021-03" db="EMBL/GenBank/DDBJ databases">
        <title>Genomic Encyclopedia of Type Strains, Phase IV (KMG-IV): sequencing the most valuable type-strain genomes for metagenomic binning, comparative biology and taxonomic classification.</title>
        <authorList>
            <person name="Goeker M."/>
        </authorList>
    </citation>
    <scope>NUCLEOTIDE SEQUENCE [LARGE SCALE GENOMIC DNA]</scope>
    <source>
        <strain evidence="1 2">DSM 15596</strain>
    </source>
</reference>
<gene>
    <name evidence="1" type="ORF">J2Z18_006054</name>
</gene>
<organism evidence="1 2">
    <name type="scientific">Paenibacillus lactis</name>
    <dbReference type="NCBI Taxonomy" id="228574"/>
    <lineage>
        <taxon>Bacteria</taxon>
        <taxon>Bacillati</taxon>
        <taxon>Bacillota</taxon>
        <taxon>Bacilli</taxon>
        <taxon>Bacillales</taxon>
        <taxon>Paenibacillaceae</taxon>
        <taxon>Paenibacillus</taxon>
    </lineage>
</organism>
<dbReference type="EMBL" id="JAGGKI010000034">
    <property type="protein sequence ID" value="MBP1896912.1"/>
    <property type="molecule type" value="Genomic_DNA"/>
</dbReference>
<keyword evidence="2" id="KW-1185">Reference proteome</keyword>
<evidence type="ECO:0000313" key="1">
    <source>
        <dbReference type="EMBL" id="MBP1896912.1"/>
    </source>
</evidence>
<name>A0ABS4FLK6_9BACL</name>
<proteinExistence type="predicted"/>
<evidence type="ECO:0000313" key="2">
    <source>
        <dbReference type="Proteomes" id="UP000706926"/>
    </source>
</evidence>
<comment type="caution">
    <text evidence="1">The sequence shown here is derived from an EMBL/GenBank/DDBJ whole genome shotgun (WGS) entry which is preliminary data.</text>
</comment>